<organism evidence="2 3">
    <name type="scientific">Ceratopteris richardii</name>
    <name type="common">Triangle waterfern</name>
    <dbReference type="NCBI Taxonomy" id="49495"/>
    <lineage>
        <taxon>Eukaryota</taxon>
        <taxon>Viridiplantae</taxon>
        <taxon>Streptophyta</taxon>
        <taxon>Embryophyta</taxon>
        <taxon>Tracheophyta</taxon>
        <taxon>Polypodiopsida</taxon>
        <taxon>Polypodiidae</taxon>
        <taxon>Polypodiales</taxon>
        <taxon>Pteridineae</taxon>
        <taxon>Pteridaceae</taxon>
        <taxon>Parkerioideae</taxon>
        <taxon>Ceratopteris</taxon>
    </lineage>
</organism>
<evidence type="ECO:0000256" key="1">
    <source>
        <dbReference type="SAM" id="MobiDB-lite"/>
    </source>
</evidence>
<dbReference type="EMBL" id="CM035407">
    <property type="protein sequence ID" value="KAH7443920.1"/>
    <property type="molecule type" value="Genomic_DNA"/>
</dbReference>
<dbReference type="Proteomes" id="UP000825935">
    <property type="component" value="Chromosome 2"/>
</dbReference>
<comment type="caution">
    <text evidence="2">The sequence shown here is derived from an EMBL/GenBank/DDBJ whole genome shotgun (WGS) entry which is preliminary data.</text>
</comment>
<dbReference type="OrthoDB" id="674712at2759"/>
<feature type="compositionally biased region" description="Basic and acidic residues" evidence="1">
    <location>
        <begin position="56"/>
        <end position="102"/>
    </location>
</feature>
<evidence type="ECO:0000313" key="2">
    <source>
        <dbReference type="EMBL" id="KAH7443920.1"/>
    </source>
</evidence>
<evidence type="ECO:0000313" key="3">
    <source>
        <dbReference type="Proteomes" id="UP000825935"/>
    </source>
</evidence>
<accession>A0A8T2V9Q2</accession>
<feature type="region of interest" description="Disordered" evidence="1">
    <location>
        <begin position="26"/>
        <end position="102"/>
    </location>
</feature>
<name>A0A8T2V9Q2_CERRI</name>
<gene>
    <name evidence="2" type="ORF">KP509_02G056000</name>
</gene>
<protein>
    <submittedName>
        <fullName evidence="2">Uncharacterized protein</fullName>
    </submittedName>
</protein>
<sequence length="175" mass="19699">MQELSRDKGPLYKGLPKVNSILKYTSSAGGDSWSYDKGSETKGSIEGGSQRNSIEGSKDKGKKTIEHEAMEKVNRNNDKEKISREEVRRNKEPLEHPIDKAYEVSKEDLRRFHDKTTSNQEGGVTSRNNQERLLTTIQVLQNTYQQVSLYNLLAMSPGFRGEVVAAINRLDPGTI</sequence>
<dbReference type="AlphaFoldDB" id="A0A8T2V9Q2"/>
<reference evidence="2" key="1">
    <citation type="submission" date="2021-08" db="EMBL/GenBank/DDBJ databases">
        <title>WGS assembly of Ceratopteris richardii.</title>
        <authorList>
            <person name="Marchant D.B."/>
            <person name="Chen G."/>
            <person name="Jenkins J."/>
            <person name="Shu S."/>
            <person name="Leebens-Mack J."/>
            <person name="Grimwood J."/>
            <person name="Schmutz J."/>
            <person name="Soltis P."/>
            <person name="Soltis D."/>
            <person name="Chen Z.-H."/>
        </authorList>
    </citation>
    <scope>NUCLEOTIDE SEQUENCE</scope>
    <source>
        <strain evidence="2">Whitten #5841</strain>
        <tissue evidence="2">Leaf</tissue>
    </source>
</reference>
<proteinExistence type="predicted"/>
<keyword evidence="3" id="KW-1185">Reference proteome</keyword>